<evidence type="ECO:0000313" key="3">
    <source>
        <dbReference type="EMBL" id="ONM27755.1"/>
    </source>
</evidence>
<dbReference type="InParanoid" id="A0A1D6F9C9"/>
<dbReference type="EMBL" id="CM007648">
    <property type="protein sequence ID" value="ONM27755.1"/>
    <property type="molecule type" value="Genomic_DNA"/>
</dbReference>
<dbReference type="IntAct" id="A0A1D6F9C9">
    <property type="interactions" value="1"/>
</dbReference>
<name>A0A1D6F9C9_MAIZE</name>
<feature type="compositionally biased region" description="Basic and acidic residues" evidence="1">
    <location>
        <begin position="70"/>
        <end position="79"/>
    </location>
</feature>
<feature type="region of interest" description="Disordered" evidence="1">
    <location>
        <begin position="53"/>
        <end position="107"/>
    </location>
</feature>
<accession>A0A1D6F9C9</accession>
<evidence type="ECO:0000256" key="1">
    <source>
        <dbReference type="SAM" id="MobiDB-lite"/>
    </source>
</evidence>
<reference evidence="3" key="1">
    <citation type="submission" date="2015-12" db="EMBL/GenBank/DDBJ databases">
        <title>Update maize B73 reference genome by single molecule sequencing technologies.</title>
        <authorList>
            <consortium name="Maize Genome Sequencing Project"/>
            <person name="Ware D."/>
        </authorList>
    </citation>
    <scope>NUCLEOTIDE SEQUENCE [LARGE SCALE GENOMIC DNA]</scope>
    <source>
        <tissue evidence="3">Seedling</tissue>
    </source>
</reference>
<proteinExistence type="predicted"/>
<dbReference type="AlphaFoldDB" id="A0A1D6F9C9"/>
<dbReference type="EMBL" id="CM007648">
    <property type="protein sequence ID" value="ONM21697.1"/>
    <property type="molecule type" value="Genomic_DNA"/>
</dbReference>
<gene>
    <name evidence="2" type="ORF">ZEAMMB73_Zm00001d005709</name>
    <name evidence="3" type="ORF">ZEAMMB73_Zm00001d007867</name>
</gene>
<protein>
    <submittedName>
        <fullName evidence="3">Uncharacterized protein</fullName>
    </submittedName>
</protein>
<sequence>MQLCIRQSRAVEGSDENGDICARIRNAAASARVREGNGKQGWVIGTVEQTRDCSPSVNRGNVRKKQASKKTSDLKHEDGSYLFEVAPQNGRSERRNAGASVSSTLSS</sequence>
<accession>A0A3L6FRM3</accession>
<evidence type="ECO:0000313" key="2">
    <source>
        <dbReference type="EMBL" id="ONM21697.1"/>
    </source>
</evidence>
<organism evidence="3">
    <name type="scientific">Zea mays</name>
    <name type="common">Maize</name>
    <dbReference type="NCBI Taxonomy" id="4577"/>
    <lineage>
        <taxon>Eukaryota</taxon>
        <taxon>Viridiplantae</taxon>
        <taxon>Streptophyta</taxon>
        <taxon>Embryophyta</taxon>
        <taxon>Tracheophyta</taxon>
        <taxon>Spermatophyta</taxon>
        <taxon>Magnoliopsida</taxon>
        <taxon>Liliopsida</taxon>
        <taxon>Poales</taxon>
        <taxon>Poaceae</taxon>
        <taxon>PACMAD clade</taxon>
        <taxon>Panicoideae</taxon>
        <taxon>Andropogonodae</taxon>
        <taxon>Andropogoneae</taxon>
        <taxon>Tripsacinae</taxon>
        <taxon>Zea</taxon>
    </lineage>
</organism>